<feature type="coiled-coil region" evidence="1">
    <location>
        <begin position="184"/>
        <end position="270"/>
    </location>
</feature>
<dbReference type="Pfam" id="PF13558">
    <property type="entry name" value="SbcC_Walker_B"/>
    <property type="match status" value="1"/>
</dbReference>
<feature type="coiled-coil region" evidence="1">
    <location>
        <begin position="790"/>
        <end position="817"/>
    </location>
</feature>
<dbReference type="InterPro" id="IPR038729">
    <property type="entry name" value="Rad50/SbcC_AAA"/>
</dbReference>
<gene>
    <name evidence="3" type="ORF">KS419_07135</name>
</gene>
<keyword evidence="4" id="KW-1185">Reference proteome</keyword>
<dbReference type="Proteomes" id="UP000784880">
    <property type="component" value="Unassembled WGS sequence"/>
</dbReference>
<name>A0ABS6JEA1_9BACI</name>
<dbReference type="Pfam" id="PF13476">
    <property type="entry name" value="AAA_23"/>
    <property type="match status" value="1"/>
</dbReference>
<feature type="coiled-coil region" evidence="1">
    <location>
        <begin position="871"/>
        <end position="898"/>
    </location>
</feature>
<keyword evidence="1" id="KW-0175">Coiled coil</keyword>
<feature type="coiled-coil region" evidence="1">
    <location>
        <begin position="562"/>
        <end position="596"/>
    </location>
</feature>
<evidence type="ECO:0000256" key="1">
    <source>
        <dbReference type="SAM" id="Coils"/>
    </source>
</evidence>
<comment type="caution">
    <text evidence="3">The sequence shown here is derived from an EMBL/GenBank/DDBJ whole genome shotgun (WGS) entry which is preliminary data.</text>
</comment>
<dbReference type="PANTHER" id="PTHR32114">
    <property type="entry name" value="ABC TRANSPORTER ABCH.3"/>
    <property type="match status" value="1"/>
</dbReference>
<evidence type="ECO:0000313" key="4">
    <source>
        <dbReference type="Proteomes" id="UP000784880"/>
    </source>
</evidence>
<feature type="coiled-coil region" evidence="1">
    <location>
        <begin position="336"/>
        <end position="469"/>
    </location>
</feature>
<accession>A0ABS6JEA1</accession>
<evidence type="ECO:0000259" key="2">
    <source>
        <dbReference type="Pfam" id="PF13476"/>
    </source>
</evidence>
<feature type="domain" description="Rad50/SbcC-type AAA" evidence="2">
    <location>
        <begin position="6"/>
        <end position="226"/>
    </location>
</feature>
<organism evidence="3 4">
    <name type="scientific">Evansella tamaricis</name>
    <dbReference type="NCBI Taxonomy" id="2069301"/>
    <lineage>
        <taxon>Bacteria</taxon>
        <taxon>Bacillati</taxon>
        <taxon>Bacillota</taxon>
        <taxon>Bacilli</taxon>
        <taxon>Bacillales</taxon>
        <taxon>Bacillaceae</taxon>
        <taxon>Evansella</taxon>
    </lineage>
</organism>
<dbReference type="RefSeq" id="WP_217065424.1">
    <property type="nucleotide sequence ID" value="NZ_JAHQCS010000075.1"/>
</dbReference>
<dbReference type="EMBL" id="JAHQCS010000075">
    <property type="protein sequence ID" value="MBU9711504.1"/>
    <property type="molecule type" value="Genomic_DNA"/>
</dbReference>
<sequence length="1129" mass="130406">MKPITLSVKGLHSFREKQTVDFEALCEGGVFGIFGPTGSGKSSLLDAMTLALYGKVERAANNTQGILNHGEETLAVSFTFQLGNGNRKKRFLVERTFKQSGEGNLRTATARLIDITGEPIVLADKAGDVTKGVEDLLGLSIDDFTRAVVLPQGKFSEFLSLKGKDRRQMLQRIFHLEKYGDELMKKLKSRLVDTKHQKELVEKEQEGLGNASKEALGEAKKKLEDIKKQQEVEKKKYEVLEKRFDEEKLVLKLQREKGAAENRLKELSLREGELKELERTLLKGKEAAILLPYVEELEESFMDSQRWALEGNQLKEKLDDISEEAKKGESLFLEVKSQREEQESRLRIKLEEYERMKREQEVLNQEEQIVMNLEKQLKEQEKLLKENEEKLDQAKQDKKQYEEAQRKLKAELKSIEIPGEKKRELTAARDQKQQIDQSMNKITELDSEEKSLEKKINEVKENGNRILEETSKIEGDLSTRFQQIYGWYQEVCEAERYHQELIRSLKEIKRAEEGKQQHLLAHALRKQLKEGEPCPVCGSFEHPQTKIELEAGENTVVELDWMDKLIEEISSEERKLERYRWKLDEYSSKLEDFVKEDQIAAALEEEKDPFLSNVGGDQEKWAACWSRTKGKWNKKKLAIDELLETTDNRLKEMQQTKEKWNQFSIQISGLEERLTETRNRKQERTEGLEGQKLEWDNTYPSLAFSRVEKEYQTLLKQEEKATVIRQRIENSVPHIERKLEEVDKLQKLLQDVHLKKTGLMSETDHRKNGMKEKKRLIENSVGESNPQALLEKTSLALQELVNRYEKAEYTWKKLQHEMNEIVKRDTIIKEAIKNSQERYNRASKVFDKQVKGSSFTDKGEIKVASLTNAEQERLTVSINEFNQEKKEQEVKLAQSLKELSGRSVTEEQFDQTLLELQQSKNYLEERSSERGAALATLRELELRVNRYEELNQQWNKLEKELDRLQKLDHVFRGKAFVEYIAEEQLVQVSRLASDRLHSLTRGRYAIEVDSTGGFVIRDDANGGVKRPVSTLSGGETFLTSLALALSLSASIQLKGEHPLEFFFLDEGFGTLDQDLLEIVITALEKLHTDHLSVGIISHVPELRERLPRKLIVTPAEAGGKGSSVRLESM</sequence>
<reference evidence="3 4" key="1">
    <citation type="submission" date="2021-06" db="EMBL/GenBank/DDBJ databases">
        <title>Bacillus sp. RD4P76, an endophyte from a halophyte.</title>
        <authorList>
            <person name="Sun J.-Q."/>
        </authorList>
    </citation>
    <scope>NUCLEOTIDE SEQUENCE [LARGE SCALE GENOMIC DNA]</scope>
    <source>
        <strain evidence="3 4">CGMCC 1.15917</strain>
    </source>
</reference>
<protein>
    <submittedName>
        <fullName evidence="3">AAA family ATPase</fullName>
    </submittedName>
</protein>
<evidence type="ECO:0000313" key="3">
    <source>
        <dbReference type="EMBL" id="MBU9711504.1"/>
    </source>
</evidence>
<feature type="coiled-coil region" evidence="1">
    <location>
        <begin position="930"/>
        <end position="967"/>
    </location>
</feature>
<proteinExistence type="predicted"/>
<dbReference type="PANTHER" id="PTHR32114:SF2">
    <property type="entry name" value="ABC TRANSPORTER ABCH.3"/>
    <property type="match status" value="1"/>
</dbReference>